<organism evidence="1">
    <name type="scientific">marine sediment metagenome</name>
    <dbReference type="NCBI Taxonomy" id="412755"/>
    <lineage>
        <taxon>unclassified sequences</taxon>
        <taxon>metagenomes</taxon>
        <taxon>ecological metagenomes</taxon>
    </lineage>
</organism>
<dbReference type="AlphaFoldDB" id="X1U0N5"/>
<evidence type="ECO:0000313" key="1">
    <source>
        <dbReference type="EMBL" id="GAJ11108.1"/>
    </source>
</evidence>
<gene>
    <name evidence="1" type="ORF">S12H4_42020</name>
</gene>
<name>X1U0N5_9ZZZZ</name>
<proteinExistence type="predicted"/>
<feature type="non-terminal residue" evidence="1">
    <location>
        <position position="80"/>
    </location>
</feature>
<protein>
    <submittedName>
        <fullName evidence="1">Uncharacterized protein</fullName>
    </submittedName>
</protein>
<reference evidence="1" key="1">
    <citation type="journal article" date="2014" name="Front. Microbiol.">
        <title>High frequency of phylogenetically diverse reductive dehalogenase-homologous genes in deep subseafloor sedimentary metagenomes.</title>
        <authorList>
            <person name="Kawai M."/>
            <person name="Futagami T."/>
            <person name="Toyoda A."/>
            <person name="Takaki Y."/>
            <person name="Nishi S."/>
            <person name="Hori S."/>
            <person name="Arai W."/>
            <person name="Tsubouchi T."/>
            <person name="Morono Y."/>
            <person name="Uchiyama I."/>
            <person name="Ito T."/>
            <person name="Fujiyama A."/>
            <person name="Inagaki F."/>
            <person name="Takami H."/>
        </authorList>
    </citation>
    <scope>NUCLEOTIDE SEQUENCE</scope>
    <source>
        <strain evidence="1">Expedition CK06-06</strain>
    </source>
</reference>
<sequence>MLERLKSKFVNWLLKDVHLEEIHIGEHSVVVSVAGIKIEEALADDLTWCGTTCDGTAGEILAQFDVCYLKDDGKYWKADA</sequence>
<accession>X1U0N5</accession>
<dbReference type="EMBL" id="BARW01025666">
    <property type="protein sequence ID" value="GAJ11108.1"/>
    <property type="molecule type" value="Genomic_DNA"/>
</dbReference>
<comment type="caution">
    <text evidence="1">The sequence shown here is derived from an EMBL/GenBank/DDBJ whole genome shotgun (WGS) entry which is preliminary data.</text>
</comment>